<proteinExistence type="predicted"/>
<evidence type="ECO:0000256" key="2">
    <source>
        <dbReference type="SAM" id="SignalP"/>
    </source>
</evidence>
<feature type="chain" id="PRO_5034604816" evidence="2">
    <location>
        <begin position="25"/>
        <end position="709"/>
    </location>
</feature>
<feature type="signal peptide" evidence="2">
    <location>
        <begin position="1"/>
        <end position="24"/>
    </location>
</feature>
<reference evidence="3" key="1">
    <citation type="journal article" date="2014" name="Int. J. Syst. Evol. Microbiol.">
        <title>Complete genome sequence of Corynebacterium casei LMG S-19264T (=DSM 44701T), isolated from a smear-ripened cheese.</title>
        <authorList>
            <consortium name="US DOE Joint Genome Institute (JGI-PGF)"/>
            <person name="Walter F."/>
            <person name="Albersmeier A."/>
            <person name="Kalinowski J."/>
            <person name="Ruckert C."/>
        </authorList>
    </citation>
    <scope>NUCLEOTIDE SEQUENCE</scope>
    <source>
        <strain evidence="3">CGMCC 4.7679</strain>
    </source>
</reference>
<organism evidence="3 4">
    <name type="scientific">Amycolatopsis bartoniae</name>
    <dbReference type="NCBI Taxonomy" id="941986"/>
    <lineage>
        <taxon>Bacteria</taxon>
        <taxon>Bacillati</taxon>
        <taxon>Actinomycetota</taxon>
        <taxon>Actinomycetes</taxon>
        <taxon>Pseudonocardiales</taxon>
        <taxon>Pseudonocardiaceae</taxon>
        <taxon>Amycolatopsis</taxon>
    </lineage>
</organism>
<dbReference type="RefSeq" id="WP_145932380.1">
    <property type="nucleotide sequence ID" value="NZ_BNAV01000004.1"/>
</dbReference>
<evidence type="ECO:0000313" key="3">
    <source>
        <dbReference type="EMBL" id="GHF57847.1"/>
    </source>
</evidence>
<keyword evidence="1" id="KW-1133">Transmembrane helix</keyword>
<evidence type="ECO:0000313" key="4">
    <source>
        <dbReference type="Proteomes" id="UP000658656"/>
    </source>
</evidence>
<feature type="transmembrane region" description="Helical" evidence="1">
    <location>
        <begin position="676"/>
        <end position="696"/>
    </location>
</feature>
<keyword evidence="1" id="KW-0472">Membrane</keyword>
<dbReference type="Proteomes" id="UP000658656">
    <property type="component" value="Unassembled WGS sequence"/>
</dbReference>
<name>A0A8H9IT98_9PSEU</name>
<keyword evidence="1" id="KW-0812">Transmembrane</keyword>
<comment type="caution">
    <text evidence="3">The sequence shown here is derived from an EMBL/GenBank/DDBJ whole genome shotgun (WGS) entry which is preliminary data.</text>
</comment>
<protein>
    <submittedName>
        <fullName evidence="3">Glycoprotein</fullName>
    </submittedName>
</protein>
<dbReference type="OrthoDB" id="3797035at2"/>
<sequence length="709" mass="73165">MKRFAAVVSVAFLVVLLAPLRVGAQPVTDTPSRLRLDVTQMNPRVLTSTSSTLNITGTVTNTGDRRISDLQVRLELGERLGTERQVRTAMSGTPATPVTNTKFLDLDPATLEPGQTGQLTITVRLDGSAGGLRVPSAGTYPLLVNVNGTPDYGGAARLASLSLLLPVLGAPGKAPASPPDDPAKVTVVWPVADTRPRVVAAPFNGRVVLGDDVLAGDLRPGGRLDALVSSALAVRDDAQVSRSLCYAVDPDLLDTVDAMSRGYDVRTPQGNVPGSGTDAAKTWLASLKQLVANQCVIQMPYADADLSALAGVRGGDLMTYALNTAQHVQQVIGAQPLPGVLWTGGSLDSAALTALQNAGIKTLVADPADLSSDGESAVTVKGTSLRAQPADSLVATGLAGATSRSATAATPPDDPAVGAQNGLAALAYRGLTGGGGSVLVTPPRRWSLPQTELTQLLQGVGELVGRRMLTATPLTQLLTQAASGTATMSYTAEDVAAATPASVTDTMSSVESTMADLRSAMSVDPVAQVDPDQLLMPLRYALVRNTSTAWQPGTDAAEVSAGDSRTQLQSLLGQVTVDTPGVPISLASGSAPLPVFLHNFLPVQVDVRVALNNNTGLRTGDIGDVLLPAGLGSNNKITIPAEALRAGRFSVTVALSTPGGTQLGSPARFELRSNQYGVVTLVLTIAGGVALVLLSGRQIYRRVRARRAK</sequence>
<dbReference type="AlphaFoldDB" id="A0A8H9IT98"/>
<keyword evidence="4" id="KW-1185">Reference proteome</keyword>
<dbReference type="EMBL" id="BNAV01000004">
    <property type="protein sequence ID" value="GHF57847.1"/>
    <property type="molecule type" value="Genomic_DNA"/>
</dbReference>
<accession>A0A8H9IT98</accession>
<reference evidence="3" key="2">
    <citation type="submission" date="2020-09" db="EMBL/GenBank/DDBJ databases">
        <authorList>
            <person name="Sun Q."/>
            <person name="Zhou Y."/>
        </authorList>
    </citation>
    <scope>NUCLEOTIDE SEQUENCE</scope>
    <source>
        <strain evidence="3">CGMCC 4.7679</strain>
    </source>
</reference>
<gene>
    <name evidence="3" type="ORF">GCM10017566_33870</name>
</gene>
<evidence type="ECO:0000256" key="1">
    <source>
        <dbReference type="SAM" id="Phobius"/>
    </source>
</evidence>
<keyword evidence="2" id="KW-0732">Signal</keyword>